<feature type="region of interest" description="Disordered" evidence="1">
    <location>
        <begin position="41"/>
        <end position="129"/>
    </location>
</feature>
<keyword evidence="2" id="KW-0472">Membrane</keyword>
<dbReference type="PANTHER" id="PTHR34835">
    <property type="entry name" value="OS07G0283600 PROTEIN-RELATED"/>
    <property type="match status" value="1"/>
</dbReference>
<protein>
    <submittedName>
        <fullName evidence="3">Uncharacterized protein</fullName>
    </submittedName>
</protein>
<dbReference type="AlphaFoldDB" id="A0A921QKF1"/>
<reference evidence="3" key="1">
    <citation type="journal article" date="2019" name="BMC Genomics">
        <title>A new reference genome for Sorghum bicolor reveals high levels of sequence similarity between sweet and grain genotypes: implications for the genetics of sugar metabolism.</title>
        <authorList>
            <person name="Cooper E.A."/>
            <person name="Brenton Z.W."/>
            <person name="Flinn B.S."/>
            <person name="Jenkins J."/>
            <person name="Shu S."/>
            <person name="Flowers D."/>
            <person name="Luo F."/>
            <person name="Wang Y."/>
            <person name="Xia P."/>
            <person name="Barry K."/>
            <person name="Daum C."/>
            <person name="Lipzen A."/>
            <person name="Yoshinaga Y."/>
            <person name="Schmutz J."/>
            <person name="Saski C."/>
            <person name="Vermerris W."/>
            <person name="Kresovich S."/>
        </authorList>
    </citation>
    <scope>NUCLEOTIDE SEQUENCE</scope>
</reference>
<gene>
    <name evidence="3" type="ORF">BDA96_07G117500</name>
</gene>
<dbReference type="Proteomes" id="UP000807115">
    <property type="component" value="Chromosome 7"/>
</dbReference>
<feature type="compositionally biased region" description="Basic and acidic residues" evidence="1">
    <location>
        <begin position="492"/>
        <end position="514"/>
    </location>
</feature>
<feature type="compositionally biased region" description="Acidic residues" evidence="1">
    <location>
        <begin position="674"/>
        <end position="683"/>
    </location>
</feature>
<feature type="compositionally biased region" description="Gly residues" evidence="1">
    <location>
        <begin position="60"/>
        <end position="74"/>
    </location>
</feature>
<feature type="compositionally biased region" description="Polar residues" evidence="1">
    <location>
        <begin position="472"/>
        <end position="485"/>
    </location>
</feature>
<proteinExistence type="predicted"/>
<keyword evidence="2" id="KW-1133">Transmembrane helix</keyword>
<feature type="compositionally biased region" description="Basic and acidic residues" evidence="1">
    <location>
        <begin position="527"/>
        <end position="540"/>
    </location>
</feature>
<evidence type="ECO:0000256" key="1">
    <source>
        <dbReference type="SAM" id="MobiDB-lite"/>
    </source>
</evidence>
<organism evidence="3 4">
    <name type="scientific">Sorghum bicolor</name>
    <name type="common">Sorghum</name>
    <name type="synonym">Sorghum vulgare</name>
    <dbReference type="NCBI Taxonomy" id="4558"/>
    <lineage>
        <taxon>Eukaryota</taxon>
        <taxon>Viridiplantae</taxon>
        <taxon>Streptophyta</taxon>
        <taxon>Embryophyta</taxon>
        <taxon>Tracheophyta</taxon>
        <taxon>Spermatophyta</taxon>
        <taxon>Magnoliopsida</taxon>
        <taxon>Liliopsida</taxon>
        <taxon>Poales</taxon>
        <taxon>Poaceae</taxon>
        <taxon>PACMAD clade</taxon>
        <taxon>Panicoideae</taxon>
        <taxon>Andropogonodae</taxon>
        <taxon>Andropogoneae</taxon>
        <taxon>Sorghinae</taxon>
        <taxon>Sorghum</taxon>
    </lineage>
</organism>
<feature type="compositionally biased region" description="Polar residues" evidence="1">
    <location>
        <begin position="688"/>
        <end position="697"/>
    </location>
</feature>
<feature type="compositionally biased region" description="Polar residues" evidence="1">
    <location>
        <begin position="541"/>
        <end position="560"/>
    </location>
</feature>
<reference evidence="3" key="2">
    <citation type="submission" date="2020-10" db="EMBL/GenBank/DDBJ databases">
        <authorList>
            <person name="Cooper E.A."/>
            <person name="Brenton Z.W."/>
            <person name="Flinn B.S."/>
            <person name="Jenkins J."/>
            <person name="Shu S."/>
            <person name="Flowers D."/>
            <person name="Luo F."/>
            <person name="Wang Y."/>
            <person name="Xia P."/>
            <person name="Barry K."/>
            <person name="Daum C."/>
            <person name="Lipzen A."/>
            <person name="Yoshinaga Y."/>
            <person name="Schmutz J."/>
            <person name="Saski C."/>
            <person name="Vermerris W."/>
            <person name="Kresovich S."/>
        </authorList>
    </citation>
    <scope>NUCLEOTIDE SEQUENCE</scope>
</reference>
<name>A0A921QKF1_SORBI</name>
<feature type="region of interest" description="Disordered" evidence="1">
    <location>
        <begin position="150"/>
        <end position="252"/>
    </location>
</feature>
<feature type="transmembrane region" description="Helical" evidence="2">
    <location>
        <begin position="12"/>
        <end position="32"/>
    </location>
</feature>
<feature type="compositionally biased region" description="Low complexity" evidence="1">
    <location>
        <begin position="230"/>
        <end position="240"/>
    </location>
</feature>
<comment type="caution">
    <text evidence="3">The sequence shown here is derived from an EMBL/GenBank/DDBJ whole genome shotgun (WGS) entry which is preliminary data.</text>
</comment>
<keyword evidence="2" id="KW-0812">Transmembrane</keyword>
<feature type="region of interest" description="Disordered" evidence="1">
    <location>
        <begin position="741"/>
        <end position="794"/>
    </location>
</feature>
<evidence type="ECO:0000313" key="4">
    <source>
        <dbReference type="Proteomes" id="UP000807115"/>
    </source>
</evidence>
<sequence length="794" mass="87255">MAYSNRTSEEFLKVFAFGGFWELIWFLFMVILKATKGAPNGDGSEDSCVVGDGQTKVADGGQGGVGGTAPGSGREGSTKPPASEPVDGCARADGGGGDLGGTGVSSESIEHASVDPPETQPSGAKKRSSCRSLAATLQTNKAKNWKRTCIRGRQPAATTSSDDEHNVFMTPRHVVETPRRQTRSSTLAKTKEAMAKSSGIHPKQRVTLQEPAEVKNKKRKATDGEDDGASSKSARTSTSAPKPAGTSEDKTKKGTDELTKRCFFIVLFNCMLFCTGSRVISNNEIMCTADMSNFHKIDWCHEIYTFLVHQMELFANDLKKPSHIPYRDLYYFDWLDHKDGAKDRRTTPRIGAYVSDTIDNLLAHDVIRDKQTIIGYGKLDFIPVSQTCYIGTPKVGGISIPRISTLLGDKLMSLAEGDHEHILGYINEYDDEVQHQCHNIEAIIYRIVAKQREMTHVFGSIIDNFIANQNEQTSTHGEGSKTYGTNAGLGDRTTHAEVGRETDGSYVKEDRVQDQSKSTKKTFTKPVLEETNHDQGDHSDQNQGHNKPSGQPSTESTSQETDCRDIDRETVDEQGTHEQCDQSNSNEGQTFPIAQCNREATTRETTNCEEGRESGHTQAQIPGDIAYYTKDTPEQTSCTRTKAYFLYSLADEHDGNPCAEQRNVQAGNEHEVDISSEQDDDEVPINAAGTNSESSQDLGWAAANDEREKWLEVTQTNPGTRRDESDILQTIASSLLTRLSTNETDVTSTEVEDGNAKISKSKQAKKGEDYNEIGSQDVQVQPPSCKNEYNTSLK</sequence>
<feature type="region of interest" description="Disordered" evidence="1">
    <location>
        <begin position="472"/>
        <end position="620"/>
    </location>
</feature>
<feature type="compositionally biased region" description="Polar residues" evidence="1">
    <location>
        <begin position="773"/>
        <end position="794"/>
    </location>
</feature>
<evidence type="ECO:0000313" key="3">
    <source>
        <dbReference type="EMBL" id="KAG0523367.1"/>
    </source>
</evidence>
<dbReference type="PANTHER" id="PTHR34835:SF67">
    <property type="entry name" value="AMINOTRANSFERASE-LIKE PLANT MOBILE DOMAIN-CONTAINING PROTEIN"/>
    <property type="match status" value="1"/>
</dbReference>
<feature type="region of interest" description="Disordered" evidence="1">
    <location>
        <begin position="666"/>
        <end position="700"/>
    </location>
</feature>
<evidence type="ECO:0000256" key="2">
    <source>
        <dbReference type="SAM" id="Phobius"/>
    </source>
</evidence>
<dbReference type="EMBL" id="CM027686">
    <property type="protein sequence ID" value="KAG0523367.1"/>
    <property type="molecule type" value="Genomic_DNA"/>
</dbReference>
<feature type="compositionally biased region" description="Basic and acidic residues" evidence="1">
    <location>
        <begin position="561"/>
        <end position="580"/>
    </location>
</feature>
<feature type="compositionally biased region" description="Gly residues" evidence="1">
    <location>
        <begin position="93"/>
        <end position="103"/>
    </location>
</feature>
<accession>A0A921QKF1</accession>